<dbReference type="CDD" id="cd06558">
    <property type="entry name" value="crotonase-like"/>
    <property type="match status" value="1"/>
</dbReference>
<dbReference type="InterPro" id="IPR029045">
    <property type="entry name" value="ClpP/crotonase-like_dom_sf"/>
</dbReference>
<evidence type="ECO:0000313" key="5">
    <source>
        <dbReference type="EMBL" id="CAM75427.1"/>
    </source>
</evidence>
<accession>A4TXS0</accession>
<evidence type="ECO:0000256" key="2">
    <source>
        <dbReference type="ARBA" id="ARBA00011915"/>
    </source>
</evidence>
<sequence length="342" mass="36167">MSAAEIIFERVGNLGRIILNRPKALNALTLDQVHAMHPQLDVWANDDSVGAVIIEGAGEKAFCAGGDIRALYEACKAGQMEYVASFYRDEYRLNRKIKTYGKPYIALMDGIVMGGGVGVSVHGRYRVATERTLFAMPETGIGFFPDVGGAYFLPRCPGKIGLYLGLTGARLKAADCLHAGIATHYVDSARLGELRAALAQADDVKAVLDEFHRDPGPAPLAAHGAVIDRCFGADSFDGVLAALAAEGEGFAADTLAAIQAKSPTAGKVAFMQINRGGALDFDACMGMEFRLSQVYAPAADFIEGIRAVIIDKDGKPVWTEAASDGAVVQAFATVPACGDLTF</sequence>
<dbReference type="RefSeq" id="WP_106002347.1">
    <property type="nucleotide sequence ID" value="NZ_CP027527.1"/>
</dbReference>
<dbReference type="PANTHER" id="PTHR43176">
    <property type="entry name" value="3-HYDROXYISOBUTYRYL-COA HYDROLASE-RELATED"/>
    <property type="match status" value="1"/>
</dbReference>
<dbReference type="EMBL" id="CU459003">
    <property type="protein sequence ID" value="CAM75427.1"/>
    <property type="molecule type" value="Genomic_DNA"/>
</dbReference>
<dbReference type="GO" id="GO:0006574">
    <property type="term" value="P:L-valine catabolic process"/>
    <property type="evidence" value="ECO:0007669"/>
    <property type="project" value="TreeGrafter"/>
</dbReference>
<dbReference type="Gene3D" id="3.90.226.10">
    <property type="entry name" value="2-enoyl-CoA Hydratase, Chain A, domain 1"/>
    <property type="match status" value="1"/>
</dbReference>
<evidence type="ECO:0000259" key="4">
    <source>
        <dbReference type="Pfam" id="PF16113"/>
    </source>
</evidence>
<organism evidence="5">
    <name type="scientific">Magnetospirillum gryphiswaldense</name>
    <dbReference type="NCBI Taxonomy" id="55518"/>
    <lineage>
        <taxon>Bacteria</taxon>
        <taxon>Pseudomonadati</taxon>
        <taxon>Pseudomonadota</taxon>
        <taxon>Alphaproteobacteria</taxon>
        <taxon>Rhodospirillales</taxon>
        <taxon>Rhodospirillaceae</taxon>
        <taxon>Magnetospirillum</taxon>
    </lineage>
</organism>
<evidence type="ECO:0000256" key="1">
    <source>
        <dbReference type="ARBA" id="ARBA00001709"/>
    </source>
</evidence>
<dbReference type="InterPro" id="IPR032259">
    <property type="entry name" value="HIBYL-CoA-H"/>
</dbReference>
<evidence type="ECO:0000256" key="3">
    <source>
        <dbReference type="ARBA" id="ARBA00022801"/>
    </source>
</evidence>
<dbReference type="Pfam" id="PF16113">
    <property type="entry name" value="ECH_2"/>
    <property type="match status" value="1"/>
</dbReference>
<dbReference type="GO" id="GO:0003860">
    <property type="term" value="F:3-hydroxyisobutyryl-CoA hydrolase activity"/>
    <property type="evidence" value="ECO:0007669"/>
    <property type="project" value="UniProtKB-EC"/>
</dbReference>
<keyword evidence="3" id="KW-0378">Hydrolase</keyword>
<reference evidence="5" key="1">
    <citation type="journal article" date="2007" name="J. Bacteriol.">
        <title>Comparative genome analysis of four magnetotactic bacteria reveals a complex set of group-specific genes implicated in magnetosome biomineralization and function.</title>
        <authorList>
            <person name="Richter M."/>
            <person name="Kube M."/>
            <person name="Bazylinski D.A."/>
            <person name="Lombardot T."/>
            <person name="Gloeckner F.O."/>
            <person name="Reinhardt R."/>
            <person name="Schueler D."/>
        </authorList>
    </citation>
    <scope>NUCLEOTIDE SEQUENCE</scope>
    <source>
        <strain evidence="5">MSR-1</strain>
    </source>
</reference>
<dbReference type="PANTHER" id="PTHR43176:SF3">
    <property type="entry name" value="3-HYDROXYISOBUTYRYL-COA HYDROLASE, MITOCHONDRIAL"/>
    <property type="match status" value="1"/>
</dbReference>
<protein>
    <recommendedName>
        <fullName evidence="2">3-hydroxyisobutyryl-CoA hydrolase</fullName>
        <ecNumber evidence="2">3.1.2.4</ecNumber>
    </recommendedName>
</protein>
<dbReference type="EC" id="3.1.2.4" evidence="2"/>
<feature type="domain" description="Enoyl-CoA hydratase/isomerase" evidence="4">
    <location>
        <begin position="15"/>
        <end position="322"/>
    </location>
</feature>
<gene>
    <name evidence="5" type="ORF">MGR_2390</name>
</gene>
<dbReference type="FunFam" id="3.90.226.10:FF:000026">
    <property type="entry name" value="3-hydroxyisobutyryl-CoA hydrolase, mitochondrial"/>
    <property type="match status" value="1"/>
</dbReference>
<comment type="catalytic activity">
    <reaction evidence="1">
        <text>3-hydroxy-2-methylpropanoyl-CoA + H2O = 3-hydroxy-2-methylpropanoate + CoA + H(+)</text>
        <dbReference type="Rhea" id="RHEA:20888"/>
        <dbReference type="ChEBI" id="CHEBI:11805"/>
        <dbReference type="ChEBI" id="CHEBI:15377"/>
        <dbReference type="ChEBI" id="CHEBI:15378"/>
        <dbReference type="ChEBI" id="CHEBI:57287"/>
        <dbReference type="ChEBI" id="CHEBI:57340"/>
        <dbReference type="EC" id="3.1.2.4"/>
    </reaction>
</comment>
<dbReference type="AlphaFoldDB" id="A4TXS0"/>
<name>A4TXS0_9PROT</name>
<dbReference type="InterPro" id="IPR045004">
    <property type="entry name" value="ECH_dom"/>
</dbReference>
<dbReference type="NCBIfam" id="NF004127">
    <property type="entry name" value="PRK05617.1"/>
    <property type="match status" value="1"/>
</dbReference>
<dbReference type="SUPFAM" id="SSF52096">
    <property type="entry name" value="ClpP/crotonase"/>
    <property type="match status" value="1"/>
</dbReference>
<proteinExistence type="predicted"/>